<accession>A0ABV5MCF2</accession>
<dbReference type="Proteomes" id="UP001589608">
    <property type="component" value="Unassembled WGS sequence"/>
</dbReference>
<protein>
    <recommendedName>
        <fullName evidence="3">NB-ARC domain-containing protein</fullName>
    </recommendedName>
</protein>
<organism evidence="1 2">
    <name type="scientific">Dactylosporangium vinaceum</name>
    <dbReference type="NCBI Taxonomy" id="53362"/>
    <lineage>
        <taxon>Bacteria</taxon>
        <taxon>Bacillati</taxon>
        <taxon>Actinomycetota</taxon>
        <taxon>Actinomycetes</taxon>
        <taxon>Micromonosporales</taxon>
        <taxon>Micromonosporaceae</taxon>
        <taxon>Dactylosporangium</taxon>
    </lineage>
</organism>
<evidence type="ECO:0000313" key="2">
    <source>
        <dbReference type="Proteomes" id="UP001589608"/>
    </source>
</evidence>
<dbReference type="Gene3D" id="3.40.50.300">
    <property type="entry name" value="P-loop containing nucleotide triphosphate hydrolases"/>
    <property type="match status" value="1"/>
</dbReference>
<evidence type="ECO:0008006" key="3">
    <source>
        <dbReference type="Google" id="ProtNLM"/>
    </source>
</evidence>
<dbReference type="EMBL" id="JBHMCA010000047">
    <property type="protein sequence ID" value="MFB9446513.1"/>
    <property type="molecule type" value="Genomic_DNA"/>
</dbReference>
<dbReference type="PANTHER" id="PTHR47691">
    <property type="entry name" value="REGULATOR-RELATED"/>
    <property type="match status" value="1"/>
</dbReference>
<gene>
    <name evidence="1" type="ORF">ACFFTR_25790</name>
</gene>
<dbReference type="SUPFAM" id="SSF52540">
    <property type="entry name" value="P-loop containing nucleoside triphosphate hydrolases"/>
    <property type="match status" value="1"/>
</dbReference>
<evidence type="ECO:0000313" key="1">
    <source>
        <dbReference type="EMBL" id="MFB9446513.1"/>
    </source>
</evidence>
<dbReference type="RefSeq" id="WP_223092229.1">
    <property type="nucleotide sequence ID" value="NZ_CP061913.1"/>
</dbReference>
<reference evidence="1 2" key="1">
    <citation type="submission" date="2024-09" db="EMBL/GenBank/DDBJ databases">
        <authorList>
            <person name="Sun Q."/>
            <person name="Mori K."/>
        </authorList>
    </citation>
    <scope>NUCLEOTIDE SEQUENCE [LARGE SCALE GENOMIC DNA]</scope>
    <source>
        <strain evidence="1 2">JCM 3307</strain>
    </source>
</reference>
<proteinExistence type="predicted"/>
<dbReference type="InterPro" id="IPR027417">
    <property type="entry name" value="P-loop_NTPase"/>
</dbReference>
<sequence length="983" mass="105324">MGGQDAVRGFEYQFLRTLEYAFAALDGEPAGATGVYVESPPAPAGGAVDAEAVDFAVYRDTQCLLAAQVKSTPLSAPAALAILLRLITGDAGRYVLLTNRAGLGELDGLAETLAGPPGDEDAFRAAVTHFARRSRGVREQLDGLDDDTWARLRRCGVGVDTRSTPDIRRALRETTRRLRRRVAATPGWDAAGLVLGHLLWDVLSTAAAPGQPLIALDTIRDALAVDNATLAAAVAGRGWTVTVNVPPRRTDVARPELVEAIAAVLPVPNPAPQVPVCVLHGLSGVGKTSLAAAWADDRGDDYRVVFWVDASSAGSMESSFLAVDAWLAANAAPAPAEAEVRDRVLTGLSRLREPWLLVFDNAADARAVKAWLPRTGTGHALVTTTDPSSWHGAYMTALAVPVMTGGQAHDLLGRRLGTGDPRIGALAERLGRWPLALELASAYLLDTHAGDLDAAGYEHLVLRALDDPDSVPPGYPRTLVGAVLLAVRRMEQRAGAHRAAKVARLTLRFAALLRPRQIPLHLLMACVFGDIEADLRGEQPAPAVYRHPDPPIGEILRELRRGSLIAVDEPVFGAGRTPTALDFSISMNEVVQDVIRWDVTREGGIETAVTQAGYFAQVWLRELLDADRDDLALLLAGHCCRLADTAIEHGIANLATALLWGNTAAALTRVEGFHLAATYLRAELAFLDTQQPADPALELDTCVQLAAVLARAADRPADAADPVCDLIERALTRYEDVTARDPVRSAGAAFTASVVVRGLAHDLPQHPRLQHMAARLGQLLRAAPRPVGAQARAVEVDRVNELLRDGADGAALLRIDELLATAGYGFYRATLMRLRAEAQVQLRDWTGASDSVRAVRESVESGAAHYVEVDGLVTNLAHAYFMQVPGPREATRLLSEVVSVADVYESLGNTFRPGDRDRVELCRAYLAAEGLDIDSAVRHLAAVDRRELSMVEAARPAGAPAVHWLMTRWAATLPPEWRGGGDD</sequence>
<name>A0ABV5MCF2_9ACTN</name>
<dbReference type="PANTHER" id="PTHR47691:SF3">
    <property type="entry name" value="HTH-TYPE TRANSCRIPTIONAL REGULATOR RV0890C-RELATED"/>
    <property type="match status" value="1"/>
</dbReference>
<comment type="caution">
    <text evidence="1">The sequence shown here is derived from an EMBL/GenBank/DDBJ whole genome shotgun (WGS) entry which is preliminary data.</text>
</comment>
<keyword evidence="2" id="KW-1185">Reference proteome</keyword>